<proteinExistence type="predicted"/>
<evidence type="ECO:0000313" key="3">
    <source>
        <dbReference type="Proteomes" id="UP000002320"/>
    </source>
</evidence>
<reference evidence="2" key="2">
    <citation type="submission" date="2021-02" db="UniProtKB">
        <authorList>
            <consortium name="EnsemblMetazoa"/>
        </authorList>
    </citation>
    <scope>IDENTIFICATION</scope>
    <source>
        <strain evidence="2">JHB</strain>
    </source>
</reference>
<name>B0X1Z2_CULQU</name>
<organism>
    <name type="scientific">Culex quinquefasciatus</name>
    <name type="common">Southern house mosquito</name>
    <name type="synonym">Culex pungens</name>
    <dbReference type="NCBI Taxonomy" id="7176"/>
    <lineage>
        <taxon>Eukaryota</taxon>
        <taxon>Metazoa</taxon>
        <taxon>Ecdysozoa</taxon>
        <taxon>Arthropoda</taxon>
        <taxon>Hexapoda</taxon>
        <taxon>Insecta</taxon>
        <taxon>Pterygota</taxon>
        <taxon>Neoptera</taxon>
        <taxon>Endopterygota</taxon>
        <taxon>Diptera</taxon>
        <taxon>Nematocera</taxon>
        <taxon>Culicoidea</taxon>
        <taxon>Culicidae</taxon>
        <taxon>Culicinae</taxon>
        <taxon>Culicini</taxon>
        <taxon>Culex</taxon>
        <taxon>Culex</taxon>
    </lineage>
</organism>
<evidence type="ECO:0000313" key="1">
    <source>
        <dbReference type="EMBL" id="EDS38922.1"/>
    </source>
</evidence>
<dbReference type="Proteomes" id="UP000002320">
    <property type="component" value="Unassembled WGS sequence"/>
</dbReference>
<dbReference type="AlphaFoldDB" id="B0X1Z2"/>
<dbReference type="InParanoid" id="B0X1Z2"/>
<dbReference type="EMBL" id="DS232275">
    <property type="protein sequence ID" value="EDS38922.1"/>
    <property type="molecule type" value="Genomic_DNA"/>
</dbReference>
<protein>
    <submittedName>
        <fullName evidence="1 2">Ring finger protein</fullName>
    </submittedName>
</protein>
<dbReference type="HOGENOM" id="CLU_2148289_0_0_1"/>
<evidence type="ECO:0000313" key="2">
    <source>
        <dbReference type="EnsemblMetazoa" id="CPIJ013255-PA"/>
    </source>
</evidence>
<accession>B0X1Z2</accession>
<dbReference type="VEuPathDB" id="VectorBase:CPIJ013255"/>
<gene>
    <name evidence="2" type="primary">6046473</name>
    <name evidence="1" type="ORF">CpipJ_CPIJ013255</name>
</gene>
<keyword evidence="3" id="KW-1185">Reference proteome</keyword>
<reference evidence="1" key="1">
    <citation type="submission" date="2007-03" db="EMBL/GenBank/DDBJ databases">
        <title>Annotation of Culex pipiens quinquefasciatus.</title>
        <authorList>
            <consortium name="The Broad Institute Genome Sequencing Platform"/>
            <person name="Atkinson P.W."/>
            <person name="Hemingway J."/>
            <person name="Christensen B.M."/>
            <person name="Higgs S."/>
            <person name="Kodira C."/>
            <person name="Hannick L."/>
            <person name="Megy K."/>
            <person name="O'Leary S."/>
            <person name="Pearson M."/>
            <person name="Haas B.J."/>
            <person name="Mauceli E."/>
            <person name="Wortman J.R."/>
            <person name="Lee N.H."/>
            <person name="Guigo R."/>
            <person name="Stanke M."/>
            <person name="Alvarado L."/>
            <person name="Amedeo P."/>
            <person name="Antoine C.H."/>
            <person name="Arensburger P."/>
            <person name="Bidwell S.L."/>
            <person name="Crawford M."/>
            <person name="Camaro F."/>
            <person name="Devon K."/>
            <person name="Engels R."/>
            <person name="Hammond M."/>
            <person name="Howarth C."/>
            <person name="Koehrsen M."/>
            <person name="Lawson D."/>
            <person name="Montgomery P."/>
            <person name="Nene V."/>
            <person name="Nusbaum C."/>
            <person name="Puiu D."/>
            <person name="Romero-Severson J."/>
            <person name="Severson D.W."/>
            <person name="Shumway M."/>
            <person name="Sisk P."/>
            <person name="Stolte C."/>
            <person name="Zeng Q."/>
            <person name="Eisenstadt E."/>
            <person name="Fraser-Liggett C."/>
            <person name="Strausberg R."/>
            <person name="Galagan J."/>
            <person name="Birren B."/>
            <person name="Collins F.H."/>
        </authorList>
    </citation>
    <scope>NUCLEOTIDE SEQUENCE [LARGE SCALE GENOMIC DNA]</scope>
    <source>
        <strain evidence="1">JHB</strain>
    </source>
</reference>
<dbReference type="EnsemblMetazoa" id="CPIJ013255-RA">
    <property type="protein sequence ID" value="CPIJ013255-PA"/>
    <property type="gene ID" value="CPIJ013255"/>
</dbReference>
<dbReference type="KEGG" id="cqu:CpipJ_CPIJ013255"/>
<sequence length="112" mass="12087">MDLSLHELLRMYQDAVAYNTEIPLSQNRLNRKHKSGNDLTTLAENTGSSAISSQNPTTPAAINNLANVANNLGPAVNNFLEIPDHASNAGPGKRTRRGAGQFLHLVLLSQLN</sequence>